<evidence type="ECO:0000256" key="4">
    <source>
        <dbReference type="PROSITE-ProRule" id="PRU00333"/>
    </source>
</evidence>
<evidence type="ECO:0000256" key="1">
    <source>
        <dbReference type="ARBA" id="ARBA00022603"/>
    </source>
</evidence>
<keyword evidence="3 4" id="KW-0479">Metal-binding</keyword>
<feature type="binding site" evidence="4">
    <location>
        <position position="274"/>
    </location>
    <ligand>
        <name>Zn(2+)</name>
        <dbReference type="ChEBI" id="CHEBI:29105"/>
    </ligand>
</feature>
<dbReference type="GO" id="GO:0008168">
    <property type="term" value="F:methyltransferase activity"/>
    <property type="evidence" value="ECO:0007669"/>
    <property type="project" value="UniProtKB-UniRule"/>
</dbReference>
<keyword evidence="2 4" id="KW-0808">Transferase</keyword>
<evidence type="ECO:0000259" key="5">
    <source>
        <dbReference type="PROSITE" id="PS50970"/>
    </source>
</evidence>
<dbReference type="InterPro" id="IPR003726">
    <property type="entry name" value="HCY_dom"/>
</dbReference>
<reference evidence="6" key="1">
    <citation type="submission" date="2019-11" db="EMBL/GenBank/DDBJ databases">
        <authorList>
            <person name="Feng L."/>
        </authorList>
    </citation>
    <scope>NUCLEOTIDE SEQUENCE</scope>
    <source>
        <strain evidence="6">BgluceraseaLFYP119</strain>
    </source>
</reference>
<organism evidence="6">
    <name type="scientific">Blautia glucerasea</name>
    <dbReference type="NCBI Taxonomy" id="536633"/>
    <lineage>
        <taxon>Bacteria</taxon>
        <taxon>Bacillati</taxon>
        <taxon>Bacillota</taxon>
        <taxon>Clostridia</taxon>
        <taxon>Lachnospirales</taxon>
        <taxon>Lachnospiraceae</taxon>
        <taxon>Blautia</taxon>
    </lineage>
</organism>
<dbReference type="EMBL" id="CACRST010000019">
    <property type="protein sequence ID" value="VYT19352.1"/>
    <property type="molecule type" value="Genomic_DNA"/>
</dbReference>
<protein>
    <submittedName>
        <fullName evidence="6">Bifunctional homocysteine S-methyltransferase/5,10-methylenetetrahydrofolate reductase</fullName>
    </submittedName>
</protein>
<dbReference type="Gene3D" id="3.20.20.330">
    <property type="entry name" value="Homocysteine-binding-like domain"/>
    <property type="match status" value="1"/>
</dbReference>
<dbReference type="SUPFAM" id="SSF82282">
    <property type="entry name" value="Homocysteine S-methyltransferase"/>
    <property type="match status" value="1"/>
</dbReference>
<dbReference type="PIRSF" id="PIRSF037505">
    <property type="entry name" value="Betaine_HMT"/>
    <property type="match status" value="1"/>
</dbReference>
<name>A0A6N2URC3_9FIRM</name>
<dbReference type="PANTHER" id="PTHR11103">
    <property type="entry name" value="SLR1189 PROTEIN"/>
    <property type="match status" value="1"/>
</dbReference>
<keyword evidence="1 4" id="KW-0489">Methyltransferase</keyword>
<feature type="binding site" evidence="3 4">
    <location>
        <position position="207"/>
    </location>
    <ligand>
        <name>Zn(2+)</name>
        <dbReference type="ChEBI" id="CHEBI:29105"/>
    </ligand>
</feature>
<evidence type="ECO:0000256" key="3">
    <source>
        <dbReference type="PIRSR" id="PIRSR037505-2"/>
    </source>
</evidence>
<dbReference type="PROSITE" id="PS50970">
    <property type="entry name" value="HCY"/>
    <property type="match status" value="1"/>
</dbReference>
<dbReference type="InterPro" id="IPR017226">
    <property type="entry name" value="BHMT-like"/>
</dbReference>
<dbReference type="GO" id="GO:0032259">
    <property type="term" value="P:methylation"/>
    <property type="evidence" value="ECO:0007669"/>
    <property type="project" value="UniProtKB-KW"/>
</dbReference>
<dbReference type="RefSeq" id="WP_156354642.1">
    <property type="nucleotide sequence ID" value="NZ_CACRST010000019.1"/>
</dbReference>
<proteinExistence type="predicted"/>
<gene>
    <name evidence="6" type="primary">yitJ_2</name>
    <name evidence="6" type="ORF">BGLFYP119_02201</name>
</gene>
<dbReference type="PANTHER" id="PTHR11103:SF18">
    <property type="entry name" value="SLR1189 PROTEIN"/>
    <property type="match status" value="1"/>
</dbReference>
<evidence type="ECO:0000256" key="2">
    <source>
        <dbReference type="ARBA" id="ARBA00022679"/>
    </source>
</evidence>
<comment type="cofactor">
    <cofactor evidence="3">
        <name>Zn(2+)</name>
        <dbReference type="ChEBI" id="CHEBI:29105"/>
    </cofactor>
    <text evidence="3">Binds 1 zinc ion per subunit.</text>
</comment>
<dbReference type="GO" id="GO:0008270">
    <property type="term" value="F:zinc ion binding"/>
    <property type="evidence" value="ECO:0007669"/>
    <property type="project" value="InterPro"/>
</dbReference>
<sequence length="290" mass="30888">MKKQEFQKLTENLLFLDGATGSNLMAQGMPRGTCTELWVLQHKDIIQNLQKAYVEAGSQIIYAPTFGGNRINLAKHGLEERMEEINTTLVGYAKEAAQTKAYVAGDITTSGQFLTADGDYTYEDAFEMYKEQILILKNAGVDLIVAETMINIEETLAAVDAANSVCDLPVMCTVTVEADGSIFSGGNAVEAAAALESAGASAVGINCSVGPDQLVSIVRNIREAVSIPVIAKPNAGMPVIDDHGNAVYNMSPQDFAAHMKVLVENGAGIIGGCCGTTPDFIREMTTLLKN</sequence>
<dbReference type="Pfam" id="PF02574">
    <property type="entry name" value="S-methyl_trans"/>
    <property type="match status" value="1"/>
</dbReference>
<feature type="binding site" evidence="4">
    <location>
        <position position="273"/>
    </location>
    <ligand>
        <name>Zn(2+)</name>
        <dbReference type="ChEBI" id="CHEBI:29105"/>
    </ligand>
</feature>
<dbReference type="InterPro" id="IPR036589">
    <property type="entry name" value="HCY_dom_sf"/>
</dbReference>
<accession>A0A6N2URC3</accession>
<keyword evidence="3 4" id="KW-0862">Zinc</keyword>
<dbReference type="GO" id="GO:0009086">
    <property type="term" value="P:methionine biosynthetic process"/>
    <property type="evidence" value="ECO:0007669"/>
    <property type="project" value="InterPro"/>
</dbReference>
<feature type="domain" description="Hcy-binding" evidence="5">
    <location>
        <begin position="2"/>
        <end position="288"/>
    </location>
</feature>
<dbReference type="AlphaFoldDB" id="A0A6N2URC3"/>
<evidence type="ECO:0000313" key="6">
    <source>
        <dbReference type="EMBL" id="VYT19352.1"/>
    </source>
</evidence>